<gene>
    <name evidence="2" type="ORF">LG632_22635</name>
</gene>
<proteinExistence type="predicted"/>
<evidence type="ECO:0000313" key="2">
    <source>
        <dbReference type="EMBL" id="MCB5182166.1"/>
    </source>
</evidence>
<feature type="compositionally biased region" description="Pro residues" evidence="1">
    <location>
        <begin position="28"/>
        <end position="39"/>
    </location>
</feature>
<evidence type="ECO:0000313" key="3">
    <source>
        <dbReference type="Proteomes" id="UP001199054"/>
    </source>
</evidence>
<reference evidence="2 3" key="1">
    <citation type="submission" date="2021-10" db="EMBL/GenBank/DDBJ databases">
        <title>Streptomyces sp. strain SMC 277, a novel streptomycete isolated from soil.</title>
        <authorList>
            <person name="Chanama M."/>
        </authorList>
    </citation>
    <scope>NUCLEOTIDE SEQUENCE [LARGE SCALE GENOMIC DNA]</scope>
    <source>
        <strain evidence="2 3">SMC 277</strain>
    </source>
</reference>
<feature type="region of interest" description="Disordered" evidence="1">
    <location>
        <begin position="1"/>
        <end position="163"/>
    </location>
</feature>
<dbReference type="Proteomes" id="UP001199054">
    <property type="component" value="Unassembled WGS sequence"/>
</dbReference>
<feature type="non-terminal residue" evidence="2">
    <location>
        <position position="163"/>
    </location>
</feature>
<accession>A0ABS8BBZ3</accession>
<evidence type="ECO:0008006" key="4">
    <source>
        <dbReference type="Google" id="ProtNLM"/>
    </source>
</evidence>
<name>A0ABS8BBZ3_9ACTN</name>
<comment type="caution">
    <text evidence="2">The sequence shown here is derived from an EMBL/GenBank/DDBJ whole genome shotgun (WGS) entry which is preliminary data.</text>
</comment>
<evidence type="ECO:0000256" key="1">
    <source>
        <dbReference type="SAM" id="MobiDB-lite"/>
    </source>
</evidence>
<protein>
    <recommendedName>
        <fullName evidence="4">5,6-dimethylbenzimidazole synthase</fullName>
    </recommendedName>
</protein>
<keyword evidence="3" id="KW-1185">Reference proteome</keyword>
<dbReference type="EMBL" id="JAJAUY010000110">
    <property type="protein sequence ID" value="MCB5182166.1"/>
    <property type="molecule type" value="Genomic_DNA"/>
</dbReference>
<feature type="compositionally biased region" description="Low complexity" evidence="1">
    <location>
        <begin position="84"/>
        <end position="106"/>
    </location>
</feature>
<feature type="compositionally biased region" description="Pro residues" evidence="1">
    <location>
        <begin position="138"/>
        <end position="155"/>
    </location>
</feature>
<sequence>MTDTGQVPGEGHPDDTGMVDQQGLPTAVPVPPAQAPAPGAPAGYAFQDLMDNPAEDEELLLMPSGQTGSWSDPQVVPPVPDFPAPADAGYADAPGGFPQPGFAQGGHPEAGYPDGGWADGAHEAGGRDSGALDLGGLLPPPNAQQPAPPDSPPKAPFADGALY</sequence>
<organism evidence="2 3">
    <name type="scientific">Streptomyces antimicrobicus</name>
    <dbReference type="NCBI Taxonomy" id="2883108"/>
    <lineage>
        <taxon>Bacteria</taxon>
        <taxon>Bacillati</taxon>
        <taxon>Actinomycetota</taxon>
        <taxon>Actinomycetes</taxon>
        <taxon>Kitasatosporales</taxon>
        <taxon>Streptomycetaceae</taxon>
        <taxon>Streptomyces</taxon>
    </lineage>
</organism>